<keyword evidence="2" id="KW-1185">Reference proteome</keyword>
<reference evidence="1 2" key="1">
    <citation type="submission" date="2015-07" db="EMBL/GenBank/DDBJ databases">
        <title>The genome of Habropoda laboriosa.</title>
        <authorList>
            <person name="Pan H."/>
            <person name="Kapheim K."/>
        </authorList>
    </citation>
    <scope>NUCLEOTIDE SEQUENCE [LARGE SCALE GENOMIC DNA]</scope>
    <source>
        <strain evidence="1">0110345459</strain>
    </source>
</reference>
<organism evidence="1 2">
    <name type="scientific">Habropoda laboriosa</name>
    <dbReference type="NCBI Taxonomy" id="597456"/>
    <lineage>
        <taxon>Eukaryota</taxon>
        <taxon>Metazoa</taxon>
        <taxon>Ecdysozoa</taxon>
        <taxon>Arthropoda</taxon>
        <taxon>Hexapoda</taxon>
        <taxon>Insecta</taxon>
        <taxon>Pterygota</taxon>
        <taxon>Neoptera</taxon>
        <taxon>Endopterygota</taxon>
        <taxon>Hymenoptera</taxon>
        <taxon>Apocrita</taxon>
        <taxon>Aculeata</taxon>
        <taxon>Apoidea</taxon>
        <taxon>Anthophila</taxon>
        <taxon>Apidae</taxon>
        <taxon>Habropoda</taxon>
    </lineage>
</organism>
<gene>
    <name evidence="1" type="ORF">WH47_01254</name>
</gene>
<accession>A0A0L7QZ81</accession>
<evidence type="ECO:0000313" key="2">
    <source>
        <dbReference type="Proteomes" id="UP000053825"/>
    </source>
</evidence>
<dbReference type="EMBL" id="KQ414681">
    <property type="protein sequence ID" value="KOC63939.1"/>
    <property type="molecule type" value="Genomic_DNA"/>
</dbReference>
<protein>
    <submittedName>
        <fullName evidence="1">Uncharacterized protein</fullName>
    </submittedName>
</protein>
<sequence length="73" mass="8699">MILVLNLDFTHASKLRPKRKQEFLYISGLSLHRIYVVYIQGGAFKWEHLNISVIVGRMKKLQRTKLYRFKGHI</sequence>
<dbReference type="AlphaFoldDB" id="A0A0L7QZ81"/>
<proteinExistence type="predicted"/>
<dbReference type="Proteomes" id="UP000053825">
    <property type="component" value="Unassembled WGS sequence"/>
</dbReference>
<name>A0A0L7QZ81_9HYME</name>
<evidence type="ECO:0000313" key="1">
    <source>
        <dbReference type="EMBL" id="KOC63939.1"/>
    </source>
</evidence>